<organism evidence="3">
    <name type="scientific">Acidicaldus sp</name>
    <dbReference type="NCBI Taxonomy" id="1872105"/>
    <lineage>
        <taxon>Bacteria</taxon>
        <taxon>Pseudomonadati</taxon>
        <taxon>Pseudomonadota</taxon>
        <taxon>Alphaproteobacteria</taxon>
        <taxon>Acetobacterales</taxon>
        <taxon>Acetobacteraceae</taxon>
        <taxon>Acidicaldus</taxon>
    </lineage>
</organism>
<dbReference type="GO" id="GO:0046872">
    <property type="term" value="F:metal ion binding"/>
    <property type="evidence" value="ECO:0007669"/>
    <property type="project" value="InterPro"/>
</dbReference>
<name>A0A8J4M5Q2_9PROT</name>
<proteinExistence type="predicted"/>
<gene>
    <name evidence="3" type="ORF">ENY07_04845</name>
</gene>
<feature type="domain" description="HMA" evidence="2">
    <location>
        <begin position="26"/>
        <end position="96"/>
    </location>
</feature>
<evidence type="ECO:0000256" key="1">
    <source>
        <dbReference type="SAM" id="SignalP"/>
    </source>
</evidence>
<dbReference type="PROSITE" id="PS50846">
    <property type="entry name" value="HMA_2"/>
    <property type="match status" value="1"/>
</dbReference>
<dbReference type="Gene3D" id="3.30.70.100">
    <property type="match status" value="1"/>
</dbReference>
<accession>A0A8J4M5Q2</accession>
<dbReference type="InterPro" id="IPR036163">
    <property type="entry name" value="HMA_dom_sf"/>
</dbReference>
<dbReference type="Pfam" id="PF00403">
    <property type="entry name" value="HMA"/>
    <property type="match status" value="1"/>
</dbReference>
<feature type="signal peptide" evidence="1">
    <location>
        <begin position="1"/>
        <end position="23"/>
    </location>
</feature>
<reference evidence="3" key="1">
    <citation type="journal article" date="2020" name="mSystems">
        <title>Genome- and Community-Level Interaction Insights into Carbon Utilization and Element Cycling Functions of Hydrothermarchaeota in Hydrothermal Sediment.</title>
        <authorList>
            <person name="Zhou Z."/>
            <person name="Liu Y."/>
            <person name="Xu W."/>
            <person name="Pan J."/>
            <person name="Luo Z.H."/>
            <person name="Li M."/>
        </authorList>
    </citation>
    <scope>NUCLEOTIDE SEQUENCE</scope>
    <source>
        <strain evidence="3">SpSt-997</strain>
    </source>
</reference>
<dbReference type="InterPro" id="IPR006121">
    <property type="entry name" value="HMA_dom"/>
</dbReference>
<comment type="caution">
    <text evidence="3">The sequence shown here is derived from an EMBL/GenBank/DDBJ whole genome shotgun (WGS) entry which is preliminary data.</text>
</comment>
<protein>
    <submittedName>
        <fullName evidence="3">Mercury transporter</fullName>
    </submittedName>
</protein>
<dbReference type="SUPFAM" id="SSF55008">
    <property type="entry name" value="HMA, heavy metal-associated domain"/>
    <property type="match status" value="1"/>
</dbReference>
<evidence type="ECO:0000259" key="2">
    <source>
        <dbReference type="PROSITE" id="PS50846"/>
    </source>
</evidence>
<sequence length="103" mass="10378">MPRSVLVAAFAAGLLVPPLAAQAADTTVVLDVHHAGCVLCAPIVKTTLAQVKGVSAVQVSQPNGDADVTALVTYDPAETSPAALIKATTDHGYPAEIAKPHNG</sequence>
<dbReference type="AlphaFoldDB" id="A0A8J4M5Q2"/>
<keyword evidence="1" id="KW-0732">Signal</keyword>
<dbReference type="EMBL" id="DTQM01000091">
    <property type="protein sequence ID" value="HGC42539.1"/>
    <property type="molecule type" value="Genomic_DNA"/>
</dbReference>
<evidence type="ECO:0000313" key="3">
    <source>
        <dbReference type="EMBL" id="HGC42539.1"/>
    </source>
</evidence>
<feature type="chain" id="PRO_5035281549" evidence="1">
    <location>
        <begin position="24"/>
        <end position="103"/>
    </location>
</feature>